<feature type="compositionally biased region" description="Low complexity" evidence="1">
    <location>
        <begin position="268"/>
        <end position="278"/>
    </location>
</feature>
<keyword evidence="3" id="KW-1185">Reference proteome</keyword>
<feature type="compositionally biased region" description="Polar residues" evidence="1">
    <location>
        <begin position="34"/>
        <end position="47"/>
    </location>
</feature>
<name>A0ABR4C858_9HELO</name>
<feature type="region of interest" description="Disordered" evidence="1">
    <location>
        <begin position="169"/>
        <end position="223"/>
    </location>
</feature>
<organism evidence="2 3">
    <name type="scientific">Oculimacula yallundae</name>
    <dbReference type="NCBI Taxonomy" id="86028"/>
    <lineage>
        <taxon>Eukaryota</taxon>
        <taxon>Fungi</taxon>
        <taxon>Dikarya</taxon>
        <taxon>Ascomycota</taxon>
        <taxon>Pezizomycotina</taxon>
        <taxon>Leotiomycetes</taxon>
        <taxon>Helotiales</taxon>
        <taxon>Ploettnerulaceae</taxon>
        <taxon>Oculimacula</taxon>
    </lineage>
</organism>
<comment type="caution">
    <text evidence="2">The sequence shown here is derived from an EMBL/GenBank/DDBJ whole genome shotgun (WGS) entry which is preliminary data.</text>
</comment>
<proteinExistence type="predicted"/>
<feature type="region of interest" description="Disordered" evidence="1">
    <location>
        <begin position="452"/>
        <end position="474"/>
    </location>
</feature>
<gene>
    <name evidence="2" type="ORF">VTL71DRAFT_2185</name>
</gene>
<evidence type="ECO:0000256" key="1">
    <source>
        <dbReference type="SAM" id="MobiDB-lite"/>
    </source>
</evidence>
<reference evidence="2 3" key="1">
    <citation type="journal article" date="2024" name="Commun. Biol.">
        <title>Comparative genomic analysis of thermophilic fungi reveals convergent evolutionary adaptations and gene losses.</title>
        <authorList>
            <person name="Steindorff A.S."/>
            <person name="Aguilar-Pontes M.V."/>
            <person name="Robinson A.J."/>
            <person name="Andreopoulos B."/>
            <person name="LaButti K."/>
            <person name="Kuo A."/>
            <person name="Mondo S."/>
            <person name="Riley R."/>
            <person name="Otillar R."/>
            <person name="Haridas S."/>
            <person name="Lipzen A."/>
            <person name="Grimwood J."/>
            <person name="Schmutz J."/>
            <person name="Clum A."/>
            <person name="Reid I.D."/>
            <person name="Moisan M.C."/>
            <person name="Butler G."/>
            <person name="Nguyen T.T.M."/>
            <person name="Dewar K."/>
            <person name="Conant G."/>
            <person name="Drula E."/>
            <person name="Henrissat B."/>
            <person name="Hansel C."/>
            <person name="Singer S."/>
            <person name="Hutchinson M.I."/>
            <person name="de Vries R.P."/>
            <person name="Natvig D.O."/>
            <person name="Powell A.J."/>
            <person name="Tsang A."/>
            <person name="Grigoriev I.V."/>
        </authorList>
    </citation>
    <scope>NUCLEOTIDE SEQUENCE [LARGE SCALE GENOMIC DNA]</scope>
    <source>
        <strain evidence="2 3">CBS 494.80</strain>
    </source>
</reference>
<feature type="region of interest" description="Disordered" evidence="1">
    <location>
        <begin position="34"/>
        <end position="54"/>
    </location>
</feature>
<accession>A0ABR4C858</accession>
<feature type="compositionally biased region" description="Polar residues" evidence="1">
    <location>
        <begin position="286"/>
        <end position="295"/>
    </location>
</feature>
<feature type="compositionally biased region" description="Low complexity" evidence="1">
    <location>
        <begin position="458"/>
        <end position="474"/>
    </location>
</feature>
<evidence type="ECO:0000313" key="3">
    <source>
        <dbReference type="Proteomes" id="UP001595075"/>
    </source>
</evidence>
<feature type="compositionally biased region" description="Pro residues" evidence="1">
    <location>
        <begin position="254"/>
        <end position="267"/>
    </location>
</feature>
<feature type="region of interest" description="Disordered" evidence="1">
    <location>
        <begin position="235"/>
        <end position="312"/>
    </location>
</feature>
<evidence type="ECO:0000313" key="2">
    <source>
        <dbReference type="EMBL" id="KAL2066114.1"/>
    </source>
</evidence>
<dbReference type="Proteomes" id="UP001595075">
    <property type="component" value="Unassembled WGS sequence"/>
</dbReference>
<sequence>MCHIRTTYSCDHSYLDTRPLCVSHRAYLQTLQTQHKNNNQNRNQLQTPPKRPHRSPGLFSCFPFPSLSLSPTRSPSSSALGSTNLICRFPPGQRFILDTCPTCKASQQKADEELAAHRRYQSRELKMRGSERCATCIDESRYPSPAARKVNGGLCCEKGVEVFERQTRMRMDQTRSRADSRIPLSSSSAAIPVSAMRSPNPNLNMNSNSASVSGGGGGGRGQRTSYLQHVTFQQIARQDASRAAKSYGGNKPLPQKPLPQKPLPSYPSHPSHSQHFSPSPSPSPRAQPQTQTQRNRPLPSTPLPSSSPVPLYQEPGIDWARWETAKQGNHGRLPPLPEIPLPILPLNVKVKPSAKTAQRGVRRIERKPVPVSKTASEGLTTKRTGGGISPLAKAPVSVMGRGEIEAVNADEVMGKLDGCLERALYEWQPQPVKPQSRRLVKTQRQSLVSPAPVFRKTSWNYSGSSTSSASRSGR</sequence>
<feature type="compositionally biased region" description="Low complexity" evidence="1">
    <location>
        <begin position="198"/>
        <end position="211"/>
    </location>
</feature>
<protein>
    <submittedName>
        <fullName evidence="2">Uncharacterized protein</fullName>
    </submittedName>
</protein>
<feature type="compositionally biased region" description="Basic and acidic residues" evidence="1">
    <location>
        <begin position="169"/>
        <end position="180"/>
    </location>
</feature>
<dbReference type="EMBL" id="JAZHXI010000011">
    <property type="protein sequence ID" value="KAL2066114.1"/>
    <property type="molecule type" value="Genomic_DNA"/>
</dbReference>